<dbReference type="OrthoDB" id="6018565at2759"/>
<name>A0A1D2M229_ORCCI</name>
<dbReference type="InterPro" id="IPR002017">
    <property type="entry name" value="Spectrin_repeat"/>
</dbReference>
<evidence type="ECO:0000256" key="2">
    <source>
        <dbReference type="ARBA" id="ARBA00022737"/>
    </source>
</evidence>
<dbReference type="GO" id="GO:0005509">
    <property type="term" value="F:calcium ion binding"/>
    <property type="evidence" value="ECO:0007669"/>
    <property type="project" value="InterPro"/>
</dbReference>
<dbReference type="GO" id="GO:0003779">
    <property type="term" value="F:actin binding"/>
    <property type="evidence" value="ECO:0007669"/>
    <property type="project" value="UniProtKB-KW"/>
</dbReference>
<keyword evidence="2" id="KW-0677">Repeat</keyword>
<dbReference type="Gene3D" id="1.10.238.10">
    <property type="entry name" value="EF-hand"/>
    <property type="match status" value="1"/>
</dbReference>
<dbReference type="SUPFAM" id="SSF46966">
    <property type="entry name" value="Spectrin repeat"/>
    <property type="match status" value="4"/>
</dbReference>
<dbReference type="InterPro" id="IPR018247">
    <property type="entry name" value="EF_Hand_1_Ca_BS"/>
</dbReference>
<evidence type="ECO:0000256" key="4">
    <source>
        <dbReference type="ARBA" id="ARBA00023203"/>
    </source>
</evidence>
<dbReference type="SMART" id="SM00150">
    <property type="entry name" value="SPEC"/>
    <property type="match status" value="4"/>
</dbReference>
<evidence type="ECO:0000256" key="5">
    <source>
        <dbReference type="SAM" id="MobiDB-lite"/>
    </source>
</evidence>
<dbReference type="InterPro" id="IPR002048">
    <property type="entry name" value="EF_hand_dom"/>
</dbReference>
<dbReference type="EMBL" id="LJIJ01006441">
    <property type="protein sequence ID" value="ODM87020.1"/>
    <property type="molecule type" value="Genomic_DNA"/>
</dbReference>
<dbReference type="GO" id="GO:0005737">
    <property type="term" value="C:cytoplasm"/>
    <property type="evidence" value="ECO:0007669"/>
    <property type="project" value="UniProtKB-ARBA"/>
</dbReference>
<accession>A0A1D2M229</accession>
<dbReference type="Pfam" id="PF08726">
    <property type="entry name" value="EFhand_Ca_insen"/>
    <property type="match status" value="1"/>
</dbReference>
<evidence type="ECO:0000259" key="6">
    <source>
        <dbReference type="PROSITE" id="PS50222"/>
    </source>
</evidence>
<dbReference type="PROSITE" id="PS50222">
    <property type="entry name" value="EF_HAND_2"/>
    <property type="match status" value="1"/>
</dbReference>
<proteinExistence type="predicted"/>
<dbReference type="InterPro" id="IPR018159">
    <property type="entry name" value="Spectrin/alpha-actinin"/>
</dbReference>
<dbReference type="InterPro" id="IPR011992">
    <property type="entry name" value="EF-hand-dom_pair"/>
</dbReference>
<dbReference type="Gene3D" id="1.20.58.60">
    <property type="match status" value="4"/>
</dbReference>
<keyword evidence="1" id="KW-0479">Metal-binding</keyword>
<sequence>RSSLIESEQFDAAAIQEKWQSINTRFERVKNLAAHRQSRLNEAFTLHQFFRDIADQESRIKEKKLFVGSGDFGRDLTGEVTTFVVQFYRNLSRSTSVWKLSCRARASAGSSGGWQQTHGHFQHLRSEIESRLKALSQAWSELKAALLERGEKLEQSLVYQQFLAKVEEEEAWISEKQQLLVVDDLGDSMAAVQGLLKKHDAFETDNEINDLANTMISSSNHHALQIEQRVTLLHQKMDSLAALVNKRKHGLFYNSAYLQFMWKADVMESSIADKETHVKSEEFRRDLTLLTKQDTFDAGLNAFESEGIANIRNLKDQLIESNHVQSGLITKRFEDVVTRWKNLLAASNARKTRLLHMQELFRQIEELYLTFAKKNAEEDLTDPVRCNSIEEIRALREAHAQFQASLSSAEADFQAVGALDKQIKSFNVGPNPYTWFTMEALEETWRKFRRSSRSGTGSRQGAPATGGERQAQEGVCQDCQRVSLLVDRDQIVNDGRHGNVGAAAGRNEAEIEVRARRSELKKIENLGAILEEHLILIIGTLSTARWGWLRRGISLACGCSTTSSSRSYGGGKPARPEFEAILDSVDPNRDGNVSLQEYMAFMISKETENVQSSEEIEKAFRAITSRERGYVTREELYSNLTKEMTDYCVSRMKPYVGPKTGHPTPGALDYVDFTHQLFQS</sequence>
<dbReference type="SMART" id="SM01184">
    <property type="entry name" value="efhand_Ca_insen"/>
    <property type="match status" value="1"/>
</dbReference>
<dbReference type="Pfam" id="PF00435">
    <property type="entry name" value="Spectrin"/>
    <property type="match status" value="3"/>
</dbReference>
<gene>
    <name evidence="7" type="ORF">Ocin01_19663</name>
</gene>
<dbReference type="PROSITE" id="PS00018">
    <property type="entry name" value="EF_HAND_1"/>
    <property type="match status" value="1"/>
</dbReference>
<dbReference type="STRING" id="48709.A0A1D2M229"/>
<dbReference type="AlphaFoldDB" id="A0A1D2M229"/>
<dbReference type="InterPro" id="IPR014837">
    <property type="entry name" value="EF-hand_Ca_insen"/>
</dbReference>
<dbReference type="OMA" id="TWFTMDS"/>
<evidence type="ECO:0000313" key="7">
    <source>
        <dbReference type="EMBL" id="ODM87020.1"/>
    </source>
</evidence>
<evidence type="ECO:0000313" key="8">
    <source>
        <dbReference type="Proteomes" id="UP000094527"/>
    </source>
</evidence>
<dbReference type="CDD" id="cd00176">
    <property type="entry name" value="SPEC"/>
    <property type="match status" value="3"/>
</dbReference>
<comment type="caution">
    <text evidence="7">The sequence shown here is derived from an EMBL/GenBank/DDBJ whole genome shotgun (WGS) entry which is preliminary data.</text>
</comment>
<dbReference type="SUPFAM" id="SSF47473">
    <property type="entry name" value="EF-hand"/>
    <property type="match status" value="1"/>
</dbReference>
<feature type="region of interest" description="Disordered" evidence="5">
    <location>
        <begin position="449"/>
        <end position="472"/>
    </location>
</feature>
<keyword evidence="4" id="KW-0009">Actin-binding</keyword>
<dbReference type="Proteomes" id="UP000094527">
    <property type="component" value="Unassembled WGS sequence"/>
</dbReference>
<keyword evidence="3" id="KW-0106">Calcium</keyword>
<reference evidence="7 8" key="1">
    <citation type="journal article" date="2016" name="Genome Biol. Evol.">
        <title>Gene Family Evolution Reflects Adaptation to Soil Environmental Stressors in the Genome of the Collembolan Orchesella cincta.</title>
        <authorList>
            <person name="Faddeeva-Vakhrusheva A."/>
            <person name="Derks M.F."/>
            <person name="Anvar S.Y."/>
            <person name="Agamennone V."/>
            <person name="Suring W."/>
            <person name="Smit S."/>
            <person name="van Straalen N.M."/>
            <person name="Roelofs D."/>
        </authorList>
    </citation>
    <scope>NUCLEOTIDE SEQUENCE [LARGE SCALE GENOMIC DNA]</scope>
    <source>
        <tissue evidence="7">Mixed pool</tissue>
    </source>
</reference>
<evidence type="ECO:0000256" key="3">
    <source>
        <dbReference type="ARBA" id="ARBA00022837"/>
    </source>
</evidence>
<feature type="non-terminal residue" evidence="7">
    <location>
        <position position="1"/>
    </location>
</feature>
<keyword evidence="8" id="KW-1185">Reference proteome</keyword>
<organism evidence="7 8">
    <name type="scientific">Orchesella cincta</name>
    <name type="common">Springtail</name>
    <name type="synonym">Podura cincta</name>
    <dbReference type="NCBI Taxonomy" id="48709"/>
    <lineage>
        <taxon>Eukaryota</taxon>
        <taxon>Metazoa</taxon>
        <taxon>Ecdysozoa</taxon>
        <taxon>Arthropoda</taxon>
        <taxon>Hexapoda</taxon>
        <taxon>Collembola</taxon>
        <taxon>Entomobryomorpha</taxon>
        <taxon>Entomobryoidea</taxon>
        <taxon>Orchesellidae</taxon>
        <taxon>Orchesellinae</taxon>
        <taxon>Orchesella</taxon>
    </lineage>
</organism>
<protein>
    <submittedName>
        <fullName evidence="7">Spectrin alpha chain</fullName>
    </submittedName>
</protein>
<evidence type="ECO:0000256" key="1">
    <source>
        <dbReference type="ARBA" id="ARBA00022723"/>
    </source>
</evidence>
<feature type="domain" description="EF-hand" evidence="6">
    <location>
        <begin position="573"/>
        <end position="608"/>
    </location>
</feature>
<dbReference type="SMART" id="SM00054">
    <property type="entry name" value="EFh"/>
    <property type="match status" value="1"/>
</dbReference>
<dbReference type="PANTHER" id="PTHR11915">
    <property type="entry name" value="SPECTRIN/FILAMIN RELATED CYTOSKELETAL PROTEIN"/>
    <property type="match status" value="1"/>
</dbReference>